<keyword evidence="3" id="KW-0472">Membrane</keyword>
<name>A0A6J4I4T4_9ACTN</name>
<feature type="transmembrane region" description="Helical" evidence="3">
    <location>
        <begin position="114"/>
        <end position="132"/>
    </location>
</feature>
<feature type="transmembrane region" description="Helical" evidence="3">
    <location>
        <begin position="31"/>
        <end position="51"/>
    </location>
</feature>
<feature type="transmembrane region" description="Helical" evidence="3">
    <location>
        <begin position="246"/>
        <end position="275"/>
    </location>
</feature>
<feature type="region of interest" description="Disordered" evidence="2">
    <location>
        <begin position="141"/>
        <end position="162"/>
    </location>
</feature>
<dbReference type="Pfam" id="PF00892">
    <property type="entry name" value="EamA"/>
    <property type="match status" value="2"/>
</dbReference>
<gene>
    <name evidence="5" type="ORF">AVDCRST_MAG20-1820</name>
</gene>
<feature type="transmembrane region" description="Helical" evidence="3">
    <location>
        <begin position="58"/>
        <end position="79"/>
    </location>
</feature>
<keyword evidence="3" id="KW-1133">Transmembrane helix</keyword>
<dbReference type="InterPro" id="IPR000620">
    <property type="entry name" value="EamA_dom"/>
</dbReference>
<organism evidence="5">
    <name type="scientific">uncultured Acidimicrobiales bacterium</name>
    <dbReference type="NCBI Taxonomy" id="310071"/>
    <lineage>
        <taxon>Bacteria</taxon>
        <taxon>Bacillati</taxon>
        <taxon>Actinomycetota</taxon>
        <taxon>Acidimicrobiia</taxon>
        <taxon>Acidimicrobiales</taxon>
        <taxon>environmental samples</taxon>
    </lineage>
</organism>
<dbReference type="GO" id="GO:0016020">
    <property type="term" value="C:membrane"/>
    <property type="evidence" value="ECO:0007669"/>
    <property type="project" value="InterPro"/>
</dbReference>
<sequence>MSPIVLALGASLFYGGADFWAAGLTRRTSPVAVTTWSQLSSGVVLMVLLLGGGQPFDAGALCWGAVAGAAGGLGLLLYYRALAAGPASVVAPLAAAGTAIPVMVGLVRGDPTSALALLGLPLIVVGITVVAFDGGDDRVSPPWGAPLRGPRDDEPRRDDTPPRAVPLALVAAGLLGVFFVLLDEGGAGQGELSVTLGVQVGGLALNAAYLVATRQSAAELAVPGRLLVALVLLGGLNLGGDASLTFALGAGALGVVSVLTSLSPVLTAVLAWVVLRERAPRIQLVGVGVAFLGVLLVASG</sequence>
<proteinExistence type="inferred from homology"/>
<dbReference type="AlphaFoldDB" id="A0A6J4I4T4"/>
<reference evidence="5" key="1">
    <citation type="submission" date="2020-02" db="EMBL/GenBank/DDBJ databases">
        <authorList>
            <person name="Meier V. D."/>
        </authorList>
    </citation>
    <scope>NUCLEOTIDE SEQUENCE</scope>
    <source>
        <strain evidence="5">AVDCRST_MAG20</strain>
    </source>
</reference>
<evidence type="ECO:0000313" key="5">
    <source>
        <dbReference type="EMBL" id="CAA9242524.1"/>
    </source>
</evidence>
<evidence type="ECO:0000256" key="1">
    <source>
        <dbReference type="ARBA" id="ARBA00007362"/>
    </source>
</evidence>
<feature type="transmembrane region" description="Helical" evidence="3">
    <location>
        <begin position="281"/>
        <end position="298"/>
    </location>
</feature>
<evidence type="ECO:0000259" key="4">
    <source>
        <dbReference type="Pfam" id="PF00892"/>
    </source>
</evidence>
<accession>A0A6J4I4T4</accession>
<feature type="transmembrane region" description="Helical" evidence="3">
    <location>
        <begin position="194"/>
        <end position="212"/>
    </location>
</feature>
<evidence type="ECO:0000256" key="2">
    <source>
        <dbReference type="SAM" id="MobiDB-lite"/>
    </source>
</evidence>
<dbReference type="InterPro" id="IPR037185">
    <property type="entry name" value="EmrE-like"/>
</dbReference>
<feature type="domain" description="EamA" evidence="4">
    <location>
        <begin position="3"/>
        <end position="131"/>
    </location>
</feature>
<protein>
    <recommendedName>
        <fullName evidence="4">EamA domain-containing protein</fullName>
    </recommendedName>
</protein>
<feature type="compositionally biased region" description="Basic and acidic residues" evidence="2">
    <location>
        <begin position="149"/>
        <end position="161"/>
    </location>
</feature>
<dbReference type="SUPFAM" id="SSF103481">
    <property type="entry name" value="Multidrug resistance efflux transporter EmrE"/>
    <property type="match status" value="2"/>
</dbReference>
<feature type="transmembrane region" description="Helical" evidence="3">
    <location>
        <begin position="164"/>
        <end position="182"/>
    </location>
</feature>
<comment type="similarity">
    <text evidence="1">Belongs to the EamA transporter family.</text>
</comment>
<feature type="domain" description="EamA" evidence="4">
    <location>
        <begin position="165"/>
        <end position="298"/>
    </location>
</feature>
<evidence type="ECO:0000256" key="3">
    <source>
        <dbReference type="SAM" id="Phobius"/>
    </source>
</evidence>
<keyword evidence="3" id="KW-0812">Transmembrane</keyword>
<feature type="transmembrane region" description="Helical" evidence="3">
    <location>
        <begin position="85"/>
        <end position="107"/>
    </location>
</feature>
<feature type="transmembrane region" description="Helical" evidence="3">
    <location>
        <begin position="218"/>
        <end position="239"/>
    </location>
</feature>
<dbReference type="EMBL" id="CADCSY010000082">
    <property type="protein sequence ID" value="CAA9242524.1"/>
    <property type="molecule type" value="Genomic_DNA"/>
</dbReference>
<dbReference type="PANTHER" id="PTHR22911">
    <property type="entry name" value="ACYL-MALONYL CONDENSING ENZYME-RELATED"/>
    <property type="match status" value="1"/>
</dbReference>